<proteinExistence type="predicted"/>
<reference evidence="1 2" key="1">
    <citation type="journal article" date="2019" name="Commun. Biol.">
        <title>The bagworm genome reveals a unique fibroin gene that provides high tensile strength.</title>
        <authorList>
            <person name="Kono N."/>
            <person name="Nakamura H."/>
            <person name="Ohtoshi R."/>
            <person name="Tomita M."/>
            <person name="Numata K."/>
            <person name="Arakawa K."/>
        </authorList>
    </citation>
    <scope>NUCLEOTIDE SEQUENCE [LARGE SCALE GENOMIC DNA]</scope>
</reference>
<evidence type="ECO:0000313" key="2">
    <source>
        <dbReference type="Proteomes" id="UP000299102"/>
    </source>
</evidence>
<dbReference type="AlphaFoldDB" id="A0A4C1U7A6"/>
<name>A0A4C1U7A6_EUMVA</name>
<accession>A0A4C1U7A6</accession>
<evidence type="ECO:0000313" key="1">
    <source>
        <dbReference type="EMBL" id="GBP22150.1"/>
    </source>
</evidence>
<keyword evidence="2" id="KW-1185">Reference proteome</keyword>
<sequence length="141" mass="16279">MRQLDIAQRTLIRKIGYDDLQIIIPKSKLYVIVEAFHNDVFVRRKVKSSSDIRTRTRVHEQCQFFTDLSTSSELAVSPKAFTAEPDVLRVTSVALKPQKDLNDCLRAPRRGSNLVLDRHWGQRRLRGPSPYLRPESASRMC</sequence>
<organism evidence="1 2">
    <name type="scientific">Eumeta variegata</name>
    <name type="common">Bagworm moth</name>
    <name type="synonym">Eumeta japonica</name>
    <dbReference type="NCBI Taxonomy" id="151549"/>
    <lineage>
        <taxon>Eukaryota</taxon>
        <taxon>Metazoa</taxon>
        <taxon>Ecdysozoa</taxon>
        <taxon>Arthropoda</taxon>
        <taxon>Hexapoda</taxon>
        <taxon>Insecta</taxon>
        <taxon>Pterygota</taxon>
        <taxon>Neoptera</taxon>
        <taxon>Endopterygota</taxon>
        <taxon>Lepidoptera</taxon>
        <taxon>Glossata</taxon>
        <taxon>Ditrysia</taxon>
        <taxon>Tineoidea</taxon>
        <taxon>Psychidae</taxon>
        <taxon>Oiketicinae</taxon>
        <taxon>Eumeta</taxon>
    </lineage>
</organism>
<dbReference type="EMBL" id="BGZK01000137">
    <property type="protein sequence ID" value="GBP22150.1"/>
    <property type="molecule type" value="Genomic_DNA"/>
</dbReference>
<protein>
    <submittedName>
        <fullName evidence="1">Uncharacterized protein</fullName>
    </submittedName>
</protein>
<dbReference type="Proteomes" id="UP000299102">
    <property type="component" value="Unassembled WGS sequence"/>
</dbReference>
<comment type="caution">
    <text evidence="1">The sequence shown here is derived from an EMBL/GenBank/DDBJ whole genome shotgun (WGS) entry which is preliminary data.</text>
</comment>
<gene>
    <name evidence="1" type="ORF">EVAR_10659_1</name>
</gene>